<keyword evidence="4 7" id="KW-0812">Transmembrane</keyword>
<keyword evidence="3" id="KW-1003">Cell membrane</keyword>
<feature type="transmembrane region" description="Helical" evidence="7">
    <location>
        <begin position="121"/>
        <end position="142"/>
    </location>
</feature>
<sequence>MSARLHDPDRGAGGRDIFQVWIPAGSTRTDREVFDIKGTSTSKGPSETALRGGIWTTVSRVLVQVIQFGIFMVAVRVMRPEEFGIFALVAALILFLNQMATAGWSEYILHWKGAEDRLRQTLFLALVAGLVGSALGVSLSFFAHMFSDDPVVAWLARVLSASVVFTAVGATYSGVLIWQGRISVSAICILTGEMANFAVAVTSLLQGQGIMALAYGRLAGAIVTCGASMAASHLRPVVTTQLSLIAEIAVFSWNIMATRLLVTFRSYAATLMIGGFMGPAAVGIYRAGQRVVGAFEEILSEPARILAWSHFRKFHTTATPDQGFDEAARRYFPMLIYCAVPLFTGIAVMADDLIRGMLGADWTAAVPVVQVLAIAAFIRASSSASTPILSLVGKVGLLPRYVLLYSLISIACISVGAVFGVIATALSEVIAAVIVFVINARVMRIHADVRWPAILAGCWPVLPAVLAALPVPYLLIGTGPVAHLHPLVRFVGLGLCMLAVYAPVIAICDRSLRSAIGRKIRSLAG</sequence>
<dbReference type="PANTHER" id="PTHR30250:SF10">
    <property type="entry name" value="LIPOPOLYSACCHARIDE BIOSYNTHESIS PROTEIN WZXC"/>
    <property type="match status" value="1"/>
</dbReference>
<dbReference type="PANTHER" id="PTHR30250">
    <property type="entry name" value="PST FAMILY PREDICTED COLANIC ACID TRANSPORTER"/>
    <property type="match status" value="1"/>
</dbReference>
<feature type="transmembrane region" description="Helical" evidence="7">
    <location>
        <begin position="154"/>
        <end position="177"/>
    </location>
</feature>
<dbReference type="GO" id="GO:0005886">
    <property type="term" value="C:plasma membrane"/>
    <property type="evidence" value="ECO:0007669"/>
    <property type="project" value="UniProtKB-SubCell"/>
</dbReference>
<protein>
    <recommendedName>
        <fullName evidence="10">Lipopolysaccharide biosynthesis protein</fullName>
    </recommendedName>
</protein>
<feature type="transmembrane region" description="Helical" evidence="7">
    <location>
        <begin position="184"/>
        <end position="204"/>
    </location>
</feature>
<evidence type="ECO:0000256" key="7">
    <source>
        <dbReference type="SAM" id="Phobius"/>
    </source>
</evidence>
<dbReference type="AlphaFoldDB" id="A0A5S3Q3G2"/>
<feature type="transmembrane region" description="Helical" evidence="7">
    <location>
        <begin position="85"/>
        <end position="109"/>
    </location>
</feature>
<organism evidence="8 9">
    <name type="scientific">Sulfitobacter sabulilitoris</name>
    <dbReference type="NCBI Taxonomy" id="2562655"/>
    <lineage>
        <taxon>Bacteria</taxon>
        <taxon>Pseudomonadati</taxon>
        <taxon>Pseudomonadota</taxon>
        <taxon>Alphaproteobacteria</taxon>
        <taxon>Rhodobacterales</taxon>
        <taxon>Roseobacteraceae</taxon>
        <taxon>Sulfitobacter</taxon>
    </lineage>
</organism>
<dbReference type="Pfam" id="PF13440">
    <property type="entry name" value="Polysacc_synt_3"/>
    <property type="match status" value="1"/>
</dbReference>
<feature type="transmembrane region" description="Helical" evidence="7">
    <location>
        <begin position="331"/>
        <end position="350"/>
    </location>
</feature>
<proteinExistence type="inferred from homology"/>
<keyword evidence="5 7" id="KW-1133">Transmembrane helix</keyword>
<dbReference type="OrthoDB" id="7840749at2"/>
<comment type="caution">
    <text evidence="8">The sequence shown here is derived from an EMBL/GenBank/DDBJ whole genome shotgun (WGS) entry which is preliminary data.</text>
</comment>
<feature type="transmembrane region" description="Helical" evidence="7">
    <location>
        <begin position="454"/>
        <end position="475"/>
    </location>
</feature>
<dbReference type="InterPro" id="IPR050833">
    <property type="entry name" value="Poly_Biosynth_Transport"/>
</dbReference>
<evidence type="ECO:0000256" key="4">
    <source>
        <dbReference type="ARBA" id="ARBA00022692"/>
    </source>
</evidence>
<feature type="transmembrane region" description="Helical" evidence="7">
    <location>
        <begin position="487"/>
        <end position="508"/>
    </location>
</feature>
<dbReference type="EMBL" id="VANS01000004">
    <property type="protein sequence ID" value="TMM51061.1"/>
    <property type="molecule type" value="Genomic_DNA"/>
</dbReference>
<gene>
    <name evidence="8" type="ORF">FDT80_14415</name>
</gene>
<evidence type="ECO:0000256" key="5">
    <source>
        <dbReference type="ARBA" id="ARBA00022989"/>
    </source>
</evidence>
<evidence type="ECO:0000256" key="6">
    <source>
        <dbReference type="ARBA" id="ARBA00023136"/>
    </source>
</evidence>
<keyword evidence="9" id="KW-1185">Reference proteome</keyword>
<evidence type="ECO:0000313" key="8">
    <source>
        <dbReference type="EMBL" id="TMM51061.1"/>
    </source>
</evidence>
<keyword evidence="6 7" id="KW-0472">Membrane</keyword>
<dbReference type="Proteomes" id="UP000309550">
    <property type="component" value="Unassembled WGS sequence"/>
</dbReference>
<evidence type="ECO:0000256" key="1">
    <source>
        <dbReference type="ARBA" id="ARBA00004651"/>
    </source>
</evidence>
<evidence type="ECO:0000256" key="3">
    <source>
        <dbReference type="ARBA" id="ARBA00022475"/>
    </source>
</evidence>
<feature type="transmembrane region" description="Helical" evidence="7">
    <location>
        <begin position="425"/>
        <end position="442"/>
    </location>
</feature>
<evidence type="ECO:0000256" key="2">
    <source>
        <dbReference type="ARBA" id="ARBA00007430"/>
    </source>
</evidence>
<name>A0A5S3Q3G2_9RHOB</name>
<accession>A0A5S3Q3G2</accession>
<feature type="transmembrane region" description="Helical" evidence="7">
    <location>
        <begin position="61"/>
        <end position="79"/>
    </location>
</feature>
<reference evidence="8 9" key="1">
    <citation type="submission" date="2019-05" db="EMBL/GenBank/DDBJ databases">
        <title>Sulfitobacter sabulilitoris sp. nov., isolated from a marine sand.</title>
        <authorList>
            <person name="Yoon J.-H."/>
        </authorList>
    </citation>
    <scope>NUCLEOTIDE SEQUENCE [LARGE SCALE GENOMIC DNA]</scope>
    <source>
        <strain evidence="8 9">HSMS-29</strain>
    </source>
</reference>
<feature type="transmembrane region" description="Helical" evidence="7">
    <location>
        <begin position="267"/>
        <end position="285"/>
    </location>
</feature>
<evidence type="ECO:0008006" key="10">
    <source>
        <dbReference type="Google" id="ProtNLM"/>
    </source>
</evidence>
<evidence type="ECO:0000313" key="9">
    <source>
        <dbReference type="Proteomes" id="UP000309550"/>
    </source>
</evidence>
<comment type="subcellular location">
    <subcellularLocation>
        <location evidence="1">Cell membrane</location>
        <topology evidence="1">Multi-pass membrane protein</topology>
    </subcellularLocation>
</comment>
<feature type="transmembrane region" description="Helical" evidence="7">
    <location>
        <begin position="362"/>
        <end position="380"/>
    </location>
</feature>
<comment type="similarity">
    <text evidence="2">Belongs to the polysaccharide synthase family.</text>
</comment>